<organism evidence="1 2">
    <name type="scientific">Candidatus Nomurabacteria bacterium GW2011_GWB1_43_7</name>
    <dbReference type="NCBI Taxonomy" id="1618747"/>
    <lineage>
        <taxon>Bacteria</taxon>
        <taxon>Candidatus Nomuraibacteriota</taxon>
    </lineage>
</organism>
<dbReference type="Proteomes" id="UP000034751">
    <property type="component" value="Unassembled WGS sequence"/>
</dbReference>
<dbReference type="Gene3D" id="3.90.320.10">
    <property type="match status" value="1"/>
</dbReference>
<accession>A0A0G1FCL8</accession>
<dbReference type="AlphaFoldDB" id="A0A0G1FCL8"/>
<evidence type="ECO:0008006" key="3">
    <source>
        <dbReference type="Google" id="ProtNLM"/>
    </source>
</evidence>
<dbReference type="EMBL" id="LCGS01000002">
    <property type="protein sequence ID" value="KKT20035.1"/>
    <property type="molecule type" value="Genomic_DNA"/>
</dbReference>
<proteinExistence type="predicted"/>
<evidence type="ECO:0000313" key="1">
    <source>
        <dbReference type="EMBL" id="KKT20035.1"/>
    </source>
</evidence>
<comment type="caution">
    <text evidence="1">The sequence shown here is derived from an EMBL/GenBank/DDBJ whole genome shotgun (WGS) entry which is preliminary data.</text>
</comment>
<name>A0A0G1FCL8_9BACT</name>
<dbReference type="InterPro" id="IPR011604">
    <property type="entry name" value="PDDEXK-like_dom_sf"/>
</dbReference>
<dbReference type="STRING" id="1618747.UW02_C0002G0027"/>
<protein>
    <recommendedName>
        <fullName evidence="3">YqaJ viral recombinase domain-containing protein</fullName>
    </recommendedName>
</protein>
<gene>
    <name evidence="1" type="ORF">UW02_C0002G0027</name>
</gene>
<sequence>MFYQEAENYIKETFYKDSYDSRSKLDIVSIINNKLVADNKTKDPEYFNHREGVVHSSSLYACLRGTIHSMLGTKKDNEIEPRKLGVFQAGNLFEEYVINAIGDKVVERQRQYEYKYKNITLVGRSDCILNDDGIMRIGECKSVHSDSFWHRSKEGTLIAWHNQIQLQIYMWLERELFGNNYDADLIYVSKDDVTVAHSALKYNPDIIEKIVKPALNIINEGYTSKNPNVAPLPPMVIFSEAKHQYQKNWLATYCEFHSSCAGAGWILEATNLVTQRNKELKAAMPSAPKKIKPKIEVVGQVEPPQEELPEAII</sequence>
<evidence type="ECO:0000313" key="2">
    <source>
        <dbReference type="Proteomes" id="UP000034751"/>
    </source>
</evidence>
<reference evidence="1 2" key="1">
    <citation type="journal article" date="2015" name="Nature">
        <title>rRNA introns, odd ribosomes, and small enigmatic genomes across a large radiation of phyla.</title>
        <authorList>
            <person name="Brown C.T."/>
            <person name="Hug L.A."/>
            <person name="Thomas B.C."/>
            <person name="Sharon I."/>
            <person name="Castelle C.J."/>
            <person name="Singh A."/>
            <person name="Wilkins M.J."/>
            <person name="Williams K.H."/>
            <person name="Banfield J.F."/>
        </authorList>
    </citation>
    <scope>NUCLEOTIDE SEQUENCE [LARGE SCALE GENOMIC DNA]</scope>
</reference>